<protein>
    <submittedName>
        <fullName evidence="3">Uncharacterized protein</fullName>
    </submittedName>
</protein>
<comment type="caution">
    <text evidence="3">The sequence shown here is derived from an EMBL/GenBank/DDBJ whole genome shotgun (WGS) entry which is preliminary data.</text>
</comment>
<dbReference type="Proteomes" id="UP001558474">
    <property type="component" value="Unassembled WGS sequence"/>
</dbReference>
<accession>A0AAW5SV20</accession>
<feature type="transmembrane region" description="Helical" evidence="2">
    <location>
        <begin position="120"/>
        <end position="146"/>
    </location>
</feature>
<keyword evidence="2" id="KW-0472">Membrane</keyword>
<reference evidence="4 6" key="3">
    <citation type="submission" date="2024-04" db="EMBL/GenBank/DDBJ databases">
        <title>Genomic Markers of Mycobacteria.</title>
        <authorList>
            <person name="Soliman M.S."/>
            <person name="Elkholy A."/>
            <person name="Soliman N.S."/>
            <person name="Abbas A."/>
            <person name="Khayrat S."/>
            <person name="Shawky S."/>
        </authorList>
    </citation>
    <scope>NUCLEOTIDE SEQUENCE [LARGE SCALE GENOMIC DNA]</scope>
    <source>
        <strain evidence="4 6">Egy-CU-AM5</strain>
    </source>
</reference>
<organism evidence="3 5">
    <name type="scientific">Mycolicibacterium porcinum</name>
    <dbReference type="NCBI Taxonomy" id="39693"/>
    <lineage>
        <taxon>Bacteria</taxon>
        <taxon>Bacillati</taxon>
        <taxon>Actinomycetota</taxon>
        <taxon>Actinomycetes</taxon>
        <taxon>Mycobacteriales</taxon>
        <taxon>Mycobacteriaceae</taxon>
        <taxon>Mycolicibacterium</taxon>
    </lineage>
</organism>
<reference evidence="3" key="1">
    <citation type="submission" date="2020-07" db="EMBL/GenBank/DDBJ databases">
        <authorList>
            <person name="Pettersson B.M.F."/>
            <person name="Behra P.R.K."/>
            <person name="Ramesh M."/>
            <person name="Das S."/>
            <person name="Dasgupta S."/>
            <person name="Kirsebom L.A."/>
        </authorList>
    </citation>
    <scope>NUCLEOTIDE SEQUENCE</scope>
    <source>
        <strain evidence="3">DSM 44242</strain>
    </source>
</reference>
<feature type="transmembrane region" description="Helical" evidence="2">
    <location>
        <begin position="183"/>
        <end position="203"/>
    </location>
</feature>
<dbReference type="RefSeq" id="WP_036447811.1">
    <property type="nucleotide sequence ID" value="NZ_JACKVC010000009.1"/>
</dbReference>
<name>A0AAW5SV20_9MYCO</name>
<proteinExistence type="predicted"/>
<feature type="region of interest" description="Disordered" evidence="1">
    <location>
        <begin position="1"/>
        <end position="44"/>
    </location>
</feature>
<keyword evidence="6" id="KW-1185">Reference proteome</keyword>
<keyword evidence="2" id="KW-0812">Transmembrane</keyword>
<dbReference type="EMBL" id="JACKVC010000009">
    <property type="protein sequence ID" value="MCV7387020.1"/>
    <property type="molecule type" value="Genomic_DNA"/>
</dbReference>
<dbReference type="EMBL" id="JBDLOU010000012">
    <property type="protein sequence ID" value="MEX3738183.1"/>
    <property type="molecule type" value="Genomic_DNA"/>
</dbReference>
<evidence type="ECO:0000256" key="2">
    <source>
        <dbReference type="SAM" id="Phobius"/>
    </source>
</evidence>
<gene>
    <name evidence="4" type="ORF">ABFW12_08020</name>
    <name evidence="3" type="ORF">H5P34_03010</name>
</gene>
<evidence type="ECO:0000256" key="1">
    <source>
        <dbReference type="SAM" id="MobiDB-lite"/>
    </source>
</evidence>
<feature type="transmembrane region" description="Helical" evidence="2">
    <location>
        <begin position="152"/>
        <end position="176"/>
    </location>
</feature>
<dbReference type="AlphaFoldDB" id="A0AAW5SV20"/>
<feature type="transmembrane region" description="Helical" evidence="2">
    <location>
        <begin position="209"/>
        <end position="226"/>
    </location>
</feature>
<evidence type="ECO:0000313" key="5">
    <source>
        <dbReference type="Proteomes" id="UP001141659"/>
    </source>
</evidence>
<reference evidence="3" key="2">
    <citation type="journal article" date="2022" name="BMC Genomics">
        <title>Comparative genome analysis of mycobacteria focusing on tRNA and non-coding RNA.</title>
        <authorList>
            <person name="Behra P.R.K."/>
            <person name="Pettersson B.M.F."/>
            <person name="Ramesh M."/>
            <person name="Das S."/>
            <person name="Dasgupta S."/>
            <person name="Kirsebom L.A."/>
        </authorList>
    </citation>
    <scope>NUCLEOTIDE SEQUENCE</scope>
    <source>
        <strain evidence="3">DSM 44242</strain>
    </source>
</reference>
<dbReference type="Proteomes" id="UP001141659">
    <property type="component" value="Unassembled WGS sequence"/>
</dbReference>
<evidence type="ECO:0000313" key="6">
    <source>
        <dbReference type="Proteomes" id="UP001558474"/>
    </source>
</evidence>
<evidence type="ECO:0000313" key="3">
    <source>
        <dbReference type="EMBL" id="MCV7387020.1"/>
    </source>
</evidence>
<keyword evidence="2" id="KW-1133">Transmembrane helix</keyword>
<sequence length="236" mass="24875">MSDDGQLAADHPDEDDDRTRIIRRQPQDPVSKPVPVADEPHTSIIRRHPTGAIPTAAAAEPQTSLIAGTTDASLIAGTTGSEPPTGLIGPADDDARTSYVPRARPVAIPRTSVNINPRTSIVAATFAILSGWATGVIATDLIAGWWRTDRLFCVAIGFLAAISAAATIGGLIALLLRRRMGRLLVVVGAVIGLLIFASLFIAGARLHPIVYAMPVLPVAAILFTMLPSTGRWSARR</sequence>
<evidence type="ECO:0000313" key="4">
    <source>
        <dbReference type="EMBL" id="MEX3738183.1"/>
    </source>
</evidence>